<dbReference type="AlphaFoldDB" id="A0AAW2BAU4"/>
<proteinExistence type="predicted"/>
<sequence>MPRKTRAHRTSDPSPLFDSERFPSEKNQETYETLNLRRHIWAKRRVILDEIDPEVRRNFERRGWLSLLDFEHPPPATLIREFYSNLSIHIYDTNTLVKVWLRGVEYCITPSIVSDALGVPIVDHPVFPYEESPPLDDVLSYITGSSIQWGSDPRITSAELSELHYLFFRIACHSLWPISHVHTIPLERCVFLYALVTDAPISFPHLFLRSLNEVHRFSSTAHALFFPVFIHRILLYLGLADFPASEPVHVIAPIGATFLRQRAAQLRASSKRPRVEPSGVTSPPSSSTDTPAAGTSSDPAAAADVPPPFDDVSDLRRTLDTVVTVQAAHGQLLMDILDELRALRADLASSRHSPPPPFDDE</sequence>
<protein>
    <recommendedName>
        <fullName evidence="2">Putative plant transposon protein domain-containing protein</fullName>
    </recommendedName>
</protein>
<gene>
    <name evidence="3" type="ORF">SO802_032656</name>
</gene>
<dbReference type="EMBL" id="JAZDWU010000012">
    <property type="protein sequence ID" value="KAK9983131.1"/>
    <property type="molecule type" value="Genomic_DNA"/>
</dbReference>
<dbReference type="InterPro" id="IPR046796">
    <property type="entry name" value="Transposase_32_dom"/>
</dbReference>
<evidence type="ECO:0000259" key="2">
    <source>
        <dbReference type="Pfam" id="PF20167"/>
    </source>
</evidence>
<comment type="caution">
    <text evidence="3">The sequence shown here is derived from an EMBL/GenBank/DDBJ whole genome shotgun (WGS) entry which is preliminary data.</text>
</comment>
<accession>A0AAW2BAU4</accession>
<dbReference type="Pfam" id="PF20167">
    <property type="entry name" value="Transposase_32"/>
    <property type="match status" value="1"/>
</dbReference>
<evidence type="ECO:0000256" key="1">
    <source>
        <dbReference type="SAM" id="MobiDB-lite"/>
    </source>
</evidence>
<feature type="compositionally biased region" description="Low complexity" evidence="1">
    <location>
        <begin position="277"/>
        <end position="304"/>
    </location>
</feature>
<keyword evidence="4" id="KW-1185">Reference proteome</keyword>
<feature type="domain" description="Putative plant transposon protein" evidence="2">
    <location>
        <begin position="60"/>
        <end position="234"/>
    </location>
</feature>
<feature type="region of interest" description="Disordered" evidence="1">
    <location>
        <begin position="1"/>
        <end position="25"/>
    </location>
</feature>
<reference evidence="3 4" key="1">
    <citation type="submission" date="2024-01" db="EMBL/GenBank/DDBJ databases">
        <title>A telomere-to-telomere, gap-free genome of sweet tea (Lithocarpus litseifolius).</title>
        <authorList>
            <person name="Zhou J."/>
        </authorList>
    </citation>
    <scope>NUCLEOTIDE SEQUENCE [LARGE SCALE GENOMIC DNA]</scope>
    <source>
        <strain evidence="3">Zhou-2022a</strain>
        <tissue evidence="3">Leaf</tissue>
    </source>
</reference>
<evidence type="ECO:0000313" key="3">
    <source>
        <dbReference type="EMBL" id="KAK9983131.1"/>
    </source>
</evidence>
<dbReference type="Proteomes" id="UP001459277">
    <property type="component" value="Unassembled WGS sequence"/>
</dbReference>
<organism evidence="3 4">
    <name type="scientific">Lithocarpus litseifolius</name>
    <dbReference type="NCBI Taxonomy" id="425828"/>
    <lineage>
        <taxon>Eukaryota</taxon>
        <taxon>Viridiplantae</taxon>
        <taxon>Streptophyta</taxon>
        <taxon>Embryophyta</taxon>
        <taxon>Tracheophyta</taxon>
        <taxon>Spermatophyta</taxon>
        <taxon>Magnoliopsida</taxon>
        <taxon>eudicotyledons</taxon>
        <taxon>Gunneridae</taxon>
        <taxon>Pentapetalae</taxon>
        <taxon>rosids</taxon>
        <taxon>fabids</taxon>
        <taxon>Fagales</taxon>
        <taxon>Fagaceae</taxon>
        <taxon>Lithocarpus</taxon>
    </lineage>
</organism>
<feature type="region of interest" description="Disordered" evidence="1">
    <location>
        <begin position="267"/>
        <end position="309"/>
    </location>
</feature>
<evidence type="ECO:0000313" key="4">
    <source>
        <dbReference type="Proteomes" id="UP001459277"/>
    </source>
</evidence>
<name>A0AAW2BAU4_9ROSI</name>